<organism evidence="7 8">
    <name type="scientific">Smittium mucronatum</name>
    <dbReference type="NCBI Taxonomy" id="133383"/>
    <lineage>
        <taxon>Eukaryota</taxon>
        <taxon>Fungi</taxon>
        <taxon>Fungi incertae sedis</taxon>
        <taxon>Zoopagomycota</taxon>
        <taxon>Kickxellomycotina</taxon>
        <taxon>Harpellomycetes</taxon>
        <taxon>Harpellales</taxon>
        <taxon>Legeriomycetaceae</taxon>
        <taxon>Smittium</taxon>
    </lineage>
</organism>
<protein>
    <submittedName>
        <fullName evidence="7">Protein unc-50-like protein</fullName>
    </submittedName>
</protein>
<feature type="transmembrane region" description="Helical" evidence="6">
    <location>
        <begin position="60"/>
        <end position="79"/>
    </location>
</feature>
<keyword evidence="8" id="KW-1185">Reference proteome</keyword>
<keyword evidence="4 6" id="KW-1133">Transmembrane helix</keyword>
<accession>A0A1R0GVT7</accession>
<gene>
    <name evidence="7" type="ORF">AYI68_g4882</name>
</gene>
<feature type="transmembrane region" description="Helical" evidence="6">
    <location>
        <begin position="120"/>
        <end position="142"/>
    </location>
</feature>
<evidence type="ECO:0000313" key="7">
    <source>
        <dbReference type="EMBL" id="OLY81016.1"/>
    </source>
</evidence>
<comment type="subcellular location">
    <subcellularLocation>
        <location evidence="1">Membrane</location>
        <topology evidence="1">Multi-pass membrane protein</topology>
    </subcellularLocation>
</comment>
<dbReference type="Pfam" id="PF05216">
    <property type="entry name" value="UNC-50"/>
    <property type="match status" value="1"/>
</dbReference>
<sequence>MKSLLAITFKLVIINYFVAGAVISSILQFIANTCLVQNDHIYRSAQKVEWGYAFDIHCNAFFPFFLCVYVVQFCFLPLTTGPLIRLVIGNLVYVLGAWMYVYISYLGYCALPFLHLQVVILYPFVALLLGSLVISFAFNFNISHHVLDYYF</sequence>
<comment type="similarity">
    <text evidence="2">Belongs to the unc-50 family.</text>
</comment>
<reference evidence="7 8" key="1">
    <citation type="journal article" date="2016" name="Mol. Biol. Evol.">
        <title>Genome-Wide Survey of Gut Fungi (Harpellales) Reveals the First Horizontally Transferred Ubiquitin Gene from a Mosquito Host.</title>
        <authorList>
            <person name="Wang Y."/>
            <person name="White M.M."/>
            <person name="Kvist S."/>
            <person name="Moncalvo J.M."/>
        </authorList>
    </citation>
    <scope>NUCLEOTIDE SEQUENCE [LARGE SCALE GENOMIC DNA]</scope>
    <source>
        <strain evidence="7 8">ALG-7-W6</strain>
    </source>
</reference>
<dbReference type="Proteomes" id="UP000187455">
    <property type="component" value="Unassembled WGS sequence"/>
</dbReference>
<feature type="transmembrane region" description="Helical" evidence="6">
    <location>
        <begin position="91"/>
        <end position="114"/>
    </location>
</feature>
<dbReference type="InterPro" id="IPR007881">
    <property type="entry name" value="UNC-50"/>
</dbReference>
<dbReference type="STRING" id="133383.A0A1R0GVT7"/>
<evidence type="ECO:0000313" key="8">
    <source>
        <dbReference type="Proteomes" id="UP000187455"/>
    </source>
</evidence>
<dbReference type="PANTHER" id="PTHR12841">
    <property type="entry name" value="PROTEIN UNC-50 HOMOLOG"/>
    <property type="match status" value="1"/>
</dbReference>
<keyword evidence="3 6" id="KW-0812">Transmembrane</keyword>
<dbReference type="AlphaFoldDB" id="A0A1R0GVT7"/>
<evidence type="ECO:0000256" key="3">
    <source>
        <dbReference type="ARBA" id="ARBA00022692"/>
    </source>
</evidence>
<evidence type="ECO:0000256" key="1">
    <source>
        <dbReference type="ARBA" id="ARBA00004141"/>
    </source>
</evidence>
<dbReference type="OrthoDB" id="10027013at2759"/>
<proteinExistence type="inferred from homology"/>
<feature type="transmembrane region" description="Helical" evidence="6">
    <location>
        <begin position="12"/>
        <end position="31"/>
    </location>
</feature>
<comment type="caution">
    <text evidence="7">The sequence shown here is derived from an EMBL/GenBank/DDBJ whole genome shotgun (WGS) entry which is preliminary data.</text>
</comment>
<evidence type="ECO:0000256" key="2">
    <source>
        <dbReference type="ARBA" id="ARBA00006293"/>
    </source>
</evidence>
<evidence type="ECO:0000256" key="5">
    <source>
        <dbReference type="ARBA" id="ARBA00023136"/>
    </source>
</evidence>
<dbReference type="PANTHER" id="PTHR12841:SF6">
    <property type="entry name" value="PROTEIN UNC-50 HOMOLOG"/>
    <property type="match status" value="1"/>
</dbReference>
<name>A0A1R0GVT7_9FUNG</name>
<keyword evidence="5 6" id="KW-0472">Membrane</keyword>
<dbReference type="EMBL" id="LSSL01002860">
    <property type="protein sequence ID" value="OLY81016.1"/>
    <property type="molecule type" value="Genomic_DNA"/>
</dbReference>
<evidence type="ECO:0000256" key="6">
    <source>
        <dbReference type="SAM" id="Phobius"/>
    </source>
</evidence>
<evidence type="ECO:0000256" key="4">
    <source>
        <dbReference type="ARBA" id="ARBA00022989"/>
    </source>
</evidence>
<dbReference type="GO" id="GO:0000139">
    <property type="term" value="C:Golgi membrane"/>
    <property type="evidence" value="ECO:0007669"/>
    <property type="project" value="TreeGrafter"/>
</dbReference>